<dbReference type="InterPro" id="IPR029004">
    <property type="entry name" value="Ribosomal_eL28/Mak16"/>
</dbReference>
<evidence type="ECO:0000313" key="7">
    <source>
        <dbReference type="Proteomes" id="UP000054560"/>
    </source>
</evidence>
<accession>A0A0L0GDI8</accession>
<comment type="similarity">
    <text evidence="1">Belongs to the eukaryotic ribosomal protein eL28 family.</text>
</comment>
<dbReference type="GO" id="GO:0003735">
    <property type="term" value="F:structural constituent of ribosome"/>
    <property type="evidence" value="ECO:0007669"/>
    <property type="project" value="InterPro"/>
</dbReference>
<dbReference type="eggNOG" id="KOG3412">
    <property type="taxonomic scope" value="Eukaryota"/>
</dbReference>
<dbReference type="GeneID" id="25902026"/>
<protein>
    <submittedName>
        <fullName evidence="6">Ribosomal protein L28e</fullName>
    </submittedName>
</protein>
<dbReference type="InterPro" id="IPR002672">
    <property type="entry name" value="Ribosomal_eL28"/>
</dbReference>
<proteinExistence type="inferred from homology"/>
<keyword evidence="2 6" id="KW-0689">Ribosomal protein</keyword>
<dbReference type="Gene3D" id="3.30.390.110">
    <property type="match status" value="1"/>
</dbReference>
<evidence type="ECO:0000256" key="4">
    <source>
        <dbReference type="SAM" id="MobiDB-lite"/>
    </source>
</evidence>
<dbReference type="EMBL" id="KQ241657">
    <property type="protein sequence ID" value="KNC86328.1"/>
    <property type="molecule type" value="Genomic_DNA"/>
</dbReference>
<gene>
    <name evidence="6" type="ORF">SARC_01522</name>
</gene>
<dbReference type="PANTHER" id="PTHR10544">
    <property type="entry name" value="60S RIBOSOMAL PROTEIN L28"/>
    <property type="match status" value="1"/>
</dbReference>
<reference evidence="6 7" key="1">
    <citation type="submission" date="2011-02" db="EMBL/GenBank/DDBJ databases">
        <title>The Genome Sequence of Sphaeroforma arctica JP610.</title>
        <authorList>
            <consortium name="The Broad Institute Genome Sequencing Platform"/>
            <person name="Russ C."/>
            <person name="Cuomo C."/>
            <person name="Young S.K."/>
            <person name="Zeng Q."/>
            <person name="Gargeya S."/>
            <person name="Alvarado L."/>
            <person name="Berlin A."/>
            <person name="Chapman S.B."/>
            <person name="Chen Z."/>
            <person name="Freedman E."/>
            <person name="Gellesch M."/>
            <person name="Goldberg J."/>
            <person name="Griggs A."/>
            <person name="Gujja S."/>
            <person name="Heilman E."/>
            <person name="Heiman D."/>
            <person name="Howarth C."/>
            <person name="Mehta T."/>
            <person name="Neiman D."/>
            <person name="Pearson M."/>
            <person name="Roberts A."/>
            <person name="Saif S."/>
            <person name="Shea T."/>
            <person name="Shenoy N."/>
            <person name="Sisk P."/>
            <person name="Stolte C."/>
            <person name="Sykes S."/>
            <person name="White J."/>
            <person name="Yandava C."/>
            <person name="Burger G."/>
            <person name="Gray M.W."/>
            <person name="Holland P.W.H."/>
            <person name="King N."/>
            <person name="Lang F.B.F."/>
            <person name="Roger A.J."/>
            <person name="Ruiz-Trillo I."/>
            <person name="Haas B."/>
            <person name="Nusbaum C."/>
            <person name="Birren B."/>
        </authorList>
    </citation>
    <scope>NUCLEOTIDE SEQUENCE [LARGE SCALE GENOMIC DNA]</scope>
    <source>
        <strain evidence="6 7">JP610</strain>
    </source>
</reference>
<dbReference type="Pfam" id="PF01778">
    <property type="entry name" value="Ribosomal_L28e"/>
    <property type="match status" value="1"/>
</dbReference>
<evidence type="ECO:0000259" key="5">
    <source>
        <dbReference type="Pfam" id="PF01778"/>
    </source>
</evidence>
<dbReference type="GO" id="GO:0005840">
    <property type="term" value="C:ribosome"/>
    <property type="evidence" value="ECO:0007669"/>
    <property type="project" value="UniProtKB-KW"/>
</dbReference>
<evidence type="ECO:0000256" key="1">
    <source>
        <dbReference type="ARBA" id="ARBA00007926"/>
    </source>
</evidence>
<dbReference type="STRING" id="667725.A0A0L0GDI8"/>
<keyword evidence="3" id="KW-0687">Ribonucleoprotein</keyword>
<evidence type="ECO:0000256" key="3">
    <source>
        <dbReference type="ARBA" id="ARBA00023274"/>
    </source>
</evidence>
<evidence type="ECO:0000256" key="2">
    <source>
        <dbReference type="ARBA" id="ARBA00022980"/>
    </source>
</evidence>
<dbReference type="RefSeq" id="XP_014160230.1">
    <property type="nucleotide sequence ID" value="XM_014304755.1"/>
</dbReference>
<dbReference type="GO" id="GO:0006412">
    <property type="term" value="P:translation"/>
    <property type="evidence" value="ECO:0007669"/>
    <property type="project" value="InterPro"/>
</dbReference>
<name>A0A0L0GDI8_9EUKA</name>
<dbReference type="AlphaFoldDB" id="A0A0L0GDI8"/>
<feature type="region of interest" description="Disordered" evidence="4">
    <location>
        <begin position="121"/>
        <end position="144"/>
    </location>
</feature>
<dbReference type="OrthoDB" id="338850at2759"/>
<keyword evidence="7" id="KW-1185">Reference proteome</keyword>
<dbReference type="Proteomes" id="UP000054560">
    <property type="component" value="Unassembled WGS sequence"/>
</dbReference>
<evidence type="ECO:0000313" key="6">
    <source>
        <dbReference type="EMBL" id="KNC86328.1"/>
    </source>
</evidence>
<organism evidence="6 7">
    <name type="scientific">Sphaeroforma arctica JP610</name>
    <dbReference type="NCBI Taxonomy" id="667725"/>
    <lineage>
        <taxon>Eukaryota</taxon>
        <taxon>Ichthyosporea</taxon>
        <taxon>Ichthyophonida</taxon>
        <taxon>Sphaeroforma</taxon>
    </lineage>
</organism>
<dbReference type="GO" id="GO:1990904">
    <property type="term" value="C:ribonucleoprotein complex"/>
    <property type="evidence" value="ECO:0007669"/>
    <property type="project" value="UniProtKB-KW"/>
</dbReference>
<feature type="domain" description="Ribosomal eL28/Mak16" evidence="5">
    <location>
        <begin position="5"/>
        <end position="120"/>
    </location>
</feature>
<sequence>MSSDLLWLITKDTSCFIKKSHGLCLNSEPMNLKNLNSFKYSGLCNKKAVGITAGKTGVVLSKKTKAAKIKPAKGVTKSVFNGKNGARRVVKSVHGDVVANHYRSDLADVATRRVMAIMRSQKAKTGGRGGVSRRQAIKNAAKSE</sequence>